<protein>
    <recommendedName>
        <fullName evidence="12">65-kDa microtubule-associated protein 5</fullName>
    </recommendedName>
</protein>
<comment type="subcellular location">
    <subcellularLocation>
        <location evidence="2">Cytoplasm</location>
    </subcellularLocation>
    <subcellularLocation>
        <location evidence="1">Nucleus</location>
    </subcellularLocation>
</comment>
<dbReference type="PANTHER" id="PTHR19321:SF4">
    <property type="entry name" value="65-KDA MICROTUBULE-ASSOCIATED PROTEIN 5"/>
    <property type="match status" value="1"/>
</dbReference>
<feature type="region of interest" description="Disordered" evidence="9">
    <location>
        <begin position="526"/>
        <end position="558"/>
    </location>
</feature>
<dbReference type="Proteomes" id="UP000652761">
    <property type="component" value="Unassembled WGS sequence"/>
</dbReference>
<sequence length="585" mass="66477">MSRLRSPLAAQAEATTCGAMLQELQNLWDEIGETDSERDKMIMQLEQECLDIYRKKVENARRQKADLHQALAAAEAEVSNLILTLGEHESFSRLEKRQGTLKEQIAAVKPALEELRLKRGERVKQFLDIQSQIVQIQAEIAEHIPLGNIPPHQINERDLTLRKLGELKSQLQELLKEKNFRLQEVNSHIKLIHELSTVMRIDVNKTIREVNPGLLDFSNGQPKSISNDTLARLAGTVHLLRQEKKQRLQKLQDLGSTLIELWNLMDSPSDDRKKFESVTCLISASVDGIFDEGCLSLDVIEQTEMEVEKLNVLKASKMKELILKKQIELQAIYTSVHIDIDGDAARKALINVIESGAVDLSELLLDMDNQIGKAKEQALSRKEILDRVEKWTFASEEETWLDDYERDQNRYNAGRGAHKNLKRAEKARILVSKIPSIVDNLITKIKAWENERGTFFLYDKVRLLDTLEEYSLLRQKREEEKRRSREQKKLQEQLAAEQEVLYGSKPSPMRSLPIKKPLGQSCNVNMASGTPSRRVSTPSGRYGVLSSGKEKRDGARNLGPVIPVNYVALPKEDSFPQNTTATVSP</sequence>
<name>A0A843UZL1_COLES</name>
<dbReference type="GO" id="GO:0000226">
    <property type="term" value="P:microtubule cytoskeleton organization"/>
    <property type="evidence" value="ECO:0007669"/>
    <property type="project" value="InterPro"/>
</dbReference>
<organism evidence="10 11">
    <name type="scientific">Colocasia esculenta</name>
    <name type="common">Wild taro</name>
    <name type="synonym">Arum esculentum</name>
    <dbReference type="NCBI Taxonomy" id="4460"/>
    <lineage>
        <taxon>Eukaryota</taxon>
        <taxon>Viridiplantae</taxon>
        <taxon>Streptophyta</taxon>
        <taxon>Embryophyta</taxon>
        <taxon>Tracheophyta</taxon>
        <taxon>Spermatophyta</taxon>
        <taxon>Magnoliopsida</taxon>
        <taxon>Liliopsida</taxon>
        <taxon>Araceae</taxon>
        <taxon>Aroideae</taxon>
        <taxon>Colocasieae</taxon>
        <taxon>Colocasia</taxon>
    </lineage>
</organism>
<keyword evidence="4" id="KW-0963">Cytoplasm</keyword>
<dbReference type="GO" id="GO:0005819">
    <property type="term" value="C:spindle"/>
    <property type="evidence" value="ECO:0007669"/>
    <property type="project" value="TreeGrafter"/>
</dbReference>
<dbReference type="Pfam" id="PF03999">
    <property type="entry name" value="MAP65_ASE1"/>
    <property type="match status" value="1"/>
</dbReference>
<reference evidence="10" key="1">
    <citation type="submission" date="2017-07" db="EMBL/GenBank/DDBJ databases">
        <title>Taro Niue Genome Assembly and Annotation.</title>
        <authorList>
            <person name="Atibalentja N."/>
            <person name="Keating K."/>
            <person name="Fields C.J."/>
        </authorList>
    </citation>
    <scope>NUCLEOTIDE SEQUENCE</scope>
    <source>
        <strain evidence="10">Niue_2</strain>
        <tissue evidence="10">Leaf</tissue>
    </source>
</reference>
<dbReference type="GO" id="GO:0005634">
    <property type="term" value="C:nucleus"/>
    <property type="evidence" value="ECO:0007669"/>
    <property type="project" value="UniProtKB-SubCell"/>
</dbReference>
<dbReference type="GO" id="GO:0005737">
    <property type="term" value="C:cytoplasm"/>
    <property type="evidence" value="ECO:0007669"/>
    <property type="project" value="UniProtKB-SubCell"/>
</dbReference>
<evidence type="ECO:0000256" key="6">
    <source>
        <dbReference type="ARBA" id="ARBA00022701"/>
    </source>
</evidence>
<keyword evidence="5" id="KW-0597">Phosphoprotein</keyword>
<evidence type="ECO:0000256" key="7">
    <source>
        <dbReference type="ARBA" id="ARBA00023242"/>
    </source>
</evidence>
<dbReference type="GO" id="GO:0008017">
    <property type="term" value="F:microtubule binding"/>
    <property type="evidence" value="ECO:0007669"/>
    <property type="project" value="InterPro"/>
</dbReference>
<keyword evidence="7" id="KW-0539">Nucleus</keyword>
<dbReference type="GO" id="GO:0005874">
    <property type="term" value="C:microtubule"/>
    <property type="evidence" value="ECO:0007669"/>
    <property type="project" value="UniProtKB-KW"/>
</dbReference>
<comment type="similarity">
    <text evidence="3">Belongs to the MAP65/ASE1 family.</text>
</comment>
<evidence type="ECO:0000256" key="4">
    <source>
        <dbReference type="ARBA" id="ARBA00022490"/>
    </source>
</evidence>
<evidence type="ECO:0008006" key="12">
    <source>
        <dbReference type="Google" id="ProtNLM"/>
    </source>
</evidence>
<dbReference type="InterPro" id="IPR007145">
    <property type="entry name" value="MAP65_Ase1_PRC1"/>
</dbReference>
<accession>A0A843UZL1</accession>
<dbReference type="EMBL" id="NMUH01000944">
    <property type="protein sequence ID" value="MQL87004.1"/>
    <property type="molecule type" value="Genomic_DNA"/>
</dbReference>
<evidence type="ECO:0000256" key="9">
    <source>
        <dbReference type="SAM" id="MobiDB-lite"/>
    </source>
</evidence>
<comment type="caution">
    <text evidence="10">The sequence shown here is derived from an EMBL/GenBank/DDBJ whole genome shotgun (WGS) entry which is preliminary data.</text>
</comment>
<keyword evidence="8" id="KW-0175">Coiled coil</keyword>
<evidence type="ECO:0000256" key="3">
    <source>
        <dbReference type="ARBA" id="ARBA00006187"/>
    </source>
</evidence>
<keyword evidence="6" id="KW-0493">Microtubule</keyword>
<dbReference type="FunFam" id="1.20.58.1520:FF:000002">
    <property type="entry name" value="65-kDa microtubule-associated protein 6"/>
    <property type="match status" value="1"/>
</dbReference>
<evidence type="ECO:0000256" key="1">
    <source>
        <dbReference type="ARBA" id="ARBA00004123"/>
    </source>
</evidence>
<evidence type="ECO:0000256" key="8">
    <source>
        <dbReference type="SAM" id="Coils"/>
    </source>
</evidence>
<feature type="coiled-coil region" evidence="8">
    <location>
        <begin position="43"/>
        <end position="77"/>
    </location>
</feature>
<dbReference type="OrthoDB" id="642895at2759"/>
<dbReference type="AlphaFoldDB" id="A0A843UZL1"/>
<evidence type="ECO:0000313" key="10">
    <source>
        <dbReference type="EMBL" id="MQL87004.1"/>
    </source>
</evidence>
<evidence type="ECO:0000256" key="5">
    <source>
        <dbReference type="ARBA" id="ARBA00022553"/>
    </source>
</evidence>
<feature type="coiled-coil region" evidence="8">
    <location>
        <begin position="157"/>
        <end position="184"/>
    </location>
</feature>
<feature type="coiled-coil region" evidence="8">
    <location>
        <begin position="463"/>
        <end position="497"/>
    </location>
</feature>
<dbReference type="PANTHER" id="PTHR19321">
    <property type="entry name" value="PROTEIN REGULATOR OF CYTOKINESIS 1 PRC1-RELATED"/>
    <property type="match status" value="1"/>
</dbReference>
<proteinExistence type="inferred from homology"/>
<feature type="compositionally biased region" description="Polar residues" evidence="9">
    <location>
        <begin position="526"/>
        <end position="539"/>
    </location>
</feature>
<dbReference type="Gene3D" id="1.20.58.1520">
    <property type="match status" value="1"/>
</dbReference>
<evidence type="ECO:0000256" key="2">
    <source>
        <dbReference type="ARBA" id="ARBA00004496"/>
    </source>
</evidence>
<gene>
    <name evidence="10" type="ORF">Taro_019546</name>
</gene>
<evidence type="ECO:0000313" key="11">
    <source>
        <dbReference type="Proteomes" id="UP000652761"/>
    </source>
</evidence>
<keyword evidence="11" id="KW-1185">Reference proteome</keyword>